<dbReference type="GO" id="GO:0005737">
    <property type="term" value="C:cytoplasm"/>
    <property type="evidence" value="ECO:0007669"/>
    <property type="project" value="TreeGrafter"/>
</dbReference>
<dbReference type="Gene3D" id="1.10.340.40">
    <property type="entry name" value="Nuclear abundant poly(A) RNA-bind protein 2, N-terminal domain"/>
    <property type="match status" value="1"/>
</dbReference>
<proteinExistence type="inferred from homology"/>
<evidence type="ECO:0000259" key="9">
    <source>
        <dbReference type="Pfam" id="PF22683"/>
    </source>
</evidence>
<dbReference type="GO" id="GO:0005634">
    <property type="term" value="C:nucleus"/>
    <property type="evidence" value="ECO:0007669"/>
    <property type="project" value="UniProtKB-SubCell"/>
</dbReference>
<dbReference type="PANTHER" id="PTHR14738:SF29">
    <property type="entry name" value="ZINC FINGER CCCH DOMAIN-CONTAINING PROTEIN 14"/>
    <property type="match status" value="1"/>
</dbReference>
<evidence type="ECO:0000256" key="5">
    <source>
        <dbReference type="ARBA" id="ARBA00022771"/>
    </source>
</evidence>
<protein>
    <recommendedName>
        <fullName evidence="9">Nab2-like CCCH zinc finger domain-containing protein</fullName>
    </recommendedName>
</protein>
<evidence type="ECO:0000256" key="2">
    <source>
        <dbReference type="ARBA" id="ARBA00008423"/>
    </source>
</evidence>
<dbReference type="EMBL" id="ML977588">
    <property type="protein sequence ID" value="KAF2000610.1"/>
    <property type="molecule type" value="Genomic_DNA"/>
</dbReference>
<dbReference type="Proteomes" id="UP000799779">
    <property type="component" value="Unassembled WGS sequence"/>
</dbReference>
<dbReference type="OrthoDB" id="438553at2759"/>
<evidence type="ECO:0000256" key="4">
    <source>
        <dbReference type="ARBA" id="ARBA00022737"/>
    </source>
</evidence>
<dbReference type="GO" id="GO:0043488">
    <property type="term" value="P:regulation of mRNA stability"/>
    <property type="evidence" value="ECO:0007669"/>
    <property type="project" value="InterPro"/>
</dbReference>
<dbReference type="InterPro" id="IPR043094">
    <property type="entry name" value="Nab2/ZC3H14_N_sf"/>
</dbReference>
<dbReference type="Gene3D" id="4.10.1000.30">
    <property type="match status" value="1"/>
</dbReference>
<comment type="similarity">
    <text evidence="2">Belongs to the ZC3H14 family.</text>
</comment>
<feature type="compositionally biased region" description="Basic and acidic residues" evidence="8">
    <location>
        <begin position="163"/>
        <end position="175"/>
    </location>
</feature>
<reference evidence="10" key="1">
    <citation type="journal article" date="2020" name="Stud. Mycol.">
        <title>101 Dothideomycetes genomes: a test case for predicting lifestyles and emergence of pathogens.</title>
        <authorList>
            <person name="Haridas S."/>
            <person name="Albert R."/>
            <person name="Binder M."/>
            <person name="Bloem J."/>
            <person name="Labutti K."/>
            <person name="Salamov A."/>
            <person name="Andreopoulos B."/>
            <person name="Baker S."/>
            <person name="Barry K."/>
            <person name="Bills G."/>
            <person name="Bluhm B."/>
            <person name="Cannon C."/>
            <person name="Castanera R."/>
            <person name="Culley D."/>
            <person name="Daum C."/>
            <person name="Ezra D."/>
            <person name="Gonzalez J."/>
            <person name="Henrissat B."/>
            <person name="Kuo A."/>
            <person name="Liang C."/>
            <person name="Lipzen A."/>
            <person name="Lutzoni F."/>
            <person name="Magnuson J."/>
            <person name="Mondo S."/>
            <person name="Nolan M."/>
            <person name="Ohm R."/>
            <person name="Pangilinan J."/>
            <person name="Park H.-J."/>
            <person name="Ramirez L."/>
            <person name="Alfaro M."/>
            <person name="Sun H."/>
            <person name="Tritt A."/>
            <person name="Yoshinaga Y."/>
            <person name="Zwiers L.-H."/>
            <person name="Turgeon B."/>
            <person name="Goodwin S."/>
            <person name="Spatafora J."/>
            <person name="Crous P."/>
            <person name="Grigoriev I."/>
        </authorList>
    </citation>
    <scope>NUCLEOTIDE SEQUENCE</scope>
    <source>
        <strain evidence="10">CBS 123094</strain>
    </source>
</reference>
<feature type="domain" description="Nab2-like CCCH zinc finger" evidence="9">
    <location>
        <begin position="439"/>
        <end position="458"/>
    </location>
</feature>
<evidence type="ECO:0000256" key="6">
    <source>
        <dbReference type="ARBA" id="ARBA00022833"/>
    </source>
</evidence>
<dbReference type="FunFam" id="1.10.340.40:FF:000001">
    <property type="entry name" value="Nuclear polyadenylated RNA-binding protein nab2"/>
    <property type="match status" value="1"/>
</dbReference>
<evidence type="ECO:0000313" key="10">
    <source>
        <dbReference type="EMBL" id="KAF2000610.1"/>
    </source>
</evidence>
<feature type="compositionally biased region" description="Polar residues" evidence="8">
    <location>
        <begin position="498"/>
        <end position="511"/>
    </location>
</feature>
<feature type="compositionally biased region" description="Low complexity" evidence="8">
    <location>
        <begin position="93"/>
        <end position="102"/>
    </location>
</feature>
<comment type="subcellular location">
    <subcellularLocation>
        <location evidence="1">Nucleus</location>
    </subcellularLocation>
</comment>
<keyword evidence="4" id="KW-0677">Repeat</keyword>
<dbReference type="AlphaFoldDB" id="A0A6A5WFD6"/>
<organism evidence="10 11">
    <name type="scientific">Amniculicola lignicola CBS 123094</name>
    <dbReference type="NCBI Taxonomy" id="1392246"/>
    <lineage>
        <taxon>Eukaryota</taxon>
        <taxon>Fungi</taxon>
        <taxon>Dikarya</taxon>
        <taxon>Ascomycota</taxon>
        <taxon>Pezizomycotina</taxon>
        <taxon>Dothideomycetes</taxon>
        <taxon>Pleosporomycetidae</taxon>
        <taxon>Pleosporales</taxon>
        <taxon>Amniculicolaceae</taxon>
        <taxon>Amniculicola</taxon>
    </lineage>
</organism>
<keyword evidence="7" id="KW-0539">Nucleus</keyword>
<sequence length="518" mass="56276">MAAADMFASDSPLAVALQNAVQPKLAEFGWTTGSPEDSTLFEYILLMLVNEKSESQIASELSNDLLDLGPENPETQQFAQWLFQQIAMLQQQLNPQPAQAAQSGDGGFSNTQHSAHDTTMDGTVDAQTAIPTGPKAMRNGSGSGSGAKGNNRGGRLFNQLNSHMDRNDDRHDPLKRVRGNNRISHSREPPKGPRNINLTRGLEAAMGGRGNMGMQAGPGHQNAMNGAMGMPMSATMGAIPGMLMGGMNPALMNNPEQAMALLAMYEQQAAVMTQMFQPAINPNFQHNAQHGNQRGNQRGYNRGNRNGSNGRGAHSSLASDAGDSMEVDSGPGRTMCRFNLHCTKPDCPFVHQSPAAPEGTLIDMENECSFGVACRNSKCAGRHPSPAQKNQYKAEKECAFFPNCLNRNCPFKHPDMPPCRNGADCTTPDCKFWHNSVMCKYNPCTNVRCPYKHAEGQKKPVKDRVWIANKGEEKKEHVSERKFVNEDAEEELIIPGQANGNDMTPMATTSVDVEVTDA</sequence>
<dbReference type="Pfam" id="PF22683">
    <property type="entry name" value="Nab2-like_zf-CCCH"/>
    <property type="match status" value="1"/>
</dbReference>
<keyword evidence="6" id="KW-0862">Zinc</keyword>
<dbReference type="InterPro" id="IPR055046">
    <property type="entry name" value="Nab2-like_Znf-CCCH"/>
</dbReference>
<gene>
    <name evidence="10" type="ORF">P154DRAFT_199115</name>
</gene>
<keyword evidence="11" id="KW-1185">Reference proteome</keyword>
<dbReference type="Gene3D" id="4.10.1000.40">
    <property type="match status" value="1"/>
</dbReference>
<evidence type="ECO:0000256" key="7">
    <source>
        <dbReference type="ARBA" id="ARBA00023242"/>
    </source>
</evidence>
<dbReference type="InterPro" id="IPR040366">
    <property type="entry name" value="Nab2/ZC3H14"/>
</dbReference>
<dbReference type="Pfam" id="PF14608">
    <property type="entry name" value="zf-CCCH_2"/>
    <property type="match status" value="4"/>
</dbReference>
<evidence type="ECO:0000313" key="11">
    <source>
        <dbReference type="Proteomes" id="UP000799779"/>
    </source>
</evidence>
<feature type="compositionally biased region" description="Low complexity" evidence="8">
    <location>
        <begin position="286"/>
        <end position="316"/>
    </location>
</feature>
<name>A0A6A5WFD6_9PLEO</name>
<keyword evidence="3" id="KW-0479">Metal-binding</keyword>
<feature type="region of interest" description="Disordered" evidence="8">
    <location>
        <begin position="93"/>
        <end position="197"/>
    </location>
</feature>
<keyword evidence="5" id="KW-0863">Zinc-finger</keyword>
<evidence type="ECO:0000256" key="8">
    <source>
        <dbReference type="SAM" id="MobiDB-lite"/>
    </source>
</evidence>
<evidence type="ECO:0000256" key="3">
    <source>
        <dbReference type="ARBA" id="ARBA00022723"/>
    </source>
</evidence>
<accession>A0A6A5WFD6</accession>
<dbReference type="GO" id="GO:0008270">
    <property type="term" value="F:zinc ion binding"/>
    <property type="evidence" value="ECO:0007669"/>
    <property type="project" value="UniProtKB-KW"/>
</dbReference>
<evidence type="ECO:0000256" key="1">
    <source>
        <dbReference type="ARBA" id="ARBA00004123"/>
    </source>
</evidence>
<dbReference type="PANTHER" id="PTHR14738">
    <property type="entry name" value="ZINC FINGER CCCH DOMAIN-CONTAINING PROTEIN 14"/>
    <property type="match status" value="1"/>
</dbReference>
<dbReference type="GO" id="GO:0008143">
    <property type="term" value="F:poly(A) binding"/>
    <property type="evidence" value="ECO:0007669"/>
    <property type="project" value="InterPro"/>
</dbReference>
<feature type="region of interest" description="Disordered" evidence="8">
    <location>
        <begin position="496"/>
        <end position="518"/>
    </location>
</feature>
<feature type="region of interest" description="Disordered" evidence="8">
    <location>
        <begin position="282"/>
        <end position="328"/>
    </location>
</feature>